<comment type="caution">
    <text evidence="1">The sequence shown here is derived from an EMBL/GenBank/DDBJ whole genome shotgun (WGS) entry which is preliminary data.</text>
</comment>
<keyword evidence="2" id="KW-1185">Reference proteome</keyword>
<dbReference type="EMBL" id="MU006748">
    <property type="protein sequence ID" value="KAF2622025.1"/>
    <property type="molecule type" value="Genomic_DNA"/>
</dbReference>
<protein>
    <submittedName>
        <fullName evidence="1">Uncharacterized protein</fullName>
    </submittedName>
</protein>
<proteinExistence type="predicted"/>
<reference evidence="1" key="1">
    <citation type="journal article" date="2020" name="Stud. Mycol.">
        <title>101 Dothideomycetes genomes: a test case for predicting lifestyles and emergence of pathogens.</title>
        <authorList>
            <person name="Haridas S."/>
            <person name="Albert R."/>
            <person name="Binder M."/>
            <person name="Bloem J."/>
            <person name="Labutti K."/>
            <person name="Salamov A."/>
            <person name="Andreopoulos B."/>
            <person name="Baker S."/>
            <person name="Barry K."/>
            <person name="Bills G."/>
            <person name="Bluhm B."/>
            <person name="Cannon C."/>
            <person name="Castanera R."/>
            <person name="Culley D."/>
            <person name="Daum C."/>
            <person name="Ezra D."/>
            <person name="Gonzalez J."/>
            <person name="Henrissat B."/>
            <person name="Kuo A."/>
            <person name="Liang C."/>
            <person name="Lipzen A."/>
            <person name="Lutzoni F."/>
            <person name="Magnuson J."/>
            <person name="Mondo S."/>
            <person name="Nolan M."/>
            <person name="Ohm R."/>
            <person name="Pangilinan J."/>
            <person name="Park H.-J."/>
            <person name="Ramirez L."/>
            <person name="Alfaro M."/>
            <person name="Sun H."/>
            <person name="Tritt A."/>
            <person name="Yoshinaga Y."/>
            <person name="Zwiers L.-H."/>
            <person name="Turgeon B."/>
            <person name="Goodwin S."/>
            <person name="Spatafora J."/>
            <person name="Crous P."/>
            <person name="Grigoriev I."/>
        </authorList>
    </citation>
    <scope>NUCLEOTIDE SEQUENCE</scope>
    <source>
        <strain evidence="1">CBS 525.71</strain>
    </source>
</reference>
<evidence type="ECO:0000313" key="1">
    <source>
        <dbReference type="EMBL" id="KAF2622025.1"/>
    </source>
</evidence>
<accession>A0ACB6RJ93</accession>
<organism evidence="1 2">
    <name type="scientific">Macroventuria anomochaeta</name>
    <dbReference type="NCBI Taxonomy" id="301207"/>
    <lineage>
        <taxon>Eukaryota</taxon>
        <taxon>Fungi</taxon>
        <taxon>Dikarya</taxon>
        <taxon>Ascomycota</taxon>
        <taxon>Pezizomycotina</taxon>
        <taxon>Dothideomycetes</taxon>
        <taxon>Pleosporomycetidae</taxon>
        <taxon>Pleosporales</taxon>
        <taxon>Pleosporineae</taxon>
        <taxon>Didymellaceae</taxon>
        <taxon>Macroventuria</taxon>
    </lineage>
</organism>
<dbReference type="Proteomes" id="UP000799754">
    <property type="component" value="Unassembled WGS sequence"/>
</dbReference>
<evidence type="ECO:0000313" key="2">
    <source>
        <dbReference type="Proteomes" id="UP000799754"/>
    </source>
</evidence>
<gene>
    <name evidence="1" type="ORF">BU25DRAFT_217608</name>
</gene>
<sequence>MQSYNQQPQCYFTLASSSMSNPHRNRNKGICLHALLPVVLALVAIRGRDDGGVPGSSVDVGVGGLDGVGGGWADVLALHRVERADGDIRGRDCSGNTLCRGGGGGEGGRCRGHGGEEGGDGDEGLHLVGGCRVM</sequence>
<name>A0ACB6RJ93_9PLEO</name>